<evidence type="ECO:0000313" key="2">
    <source>
        <dbReference type="Proteomes" id="UP000002402"/>
    </source>
</evidence>
<reference evidence="1 2" key="1">
    <citation type="journal article" date="2006" name="Proc. Natl. Acad. Sci. U.S.A.">
        <title>Evolution of sensory complexity recorded in a myxobacterial genome.</title>
        <authorList>
            <person name="Goldman B.S."/>
            <person name="Nierman W.C."/>
            <person name="Kaiser D."/>
            <person name="Slater S.C."/>
            <person name="Durkin A.S."/>
            <person name="Eisen J.A."/>
            <person name="Ronning C.M."/>
            <person name="Barbazuk W.B."/>
            <person name="Blanchard M."/>
            <person name="Field C."/>
            <person name="Halling C."/>
            <person name="Hinkle G."/>
            <person name="Iartchuk O."/>
            <person name="Kim H.S."/>
            <person name="Mackenzie C."/>
            <person name="Madupu R."/>
            <person name="Miller N."/>
            <person name="Shvartsbeyn A."/>
            <person name="Sullivan S.A."/>
            <person name="Vaudin M."/>
            <person name="Wiegand R."/>
            <person name="Kaplan H.B."/>
        </authorList>
    </citation>
    <scope>NUCLEOTIDE SEQUENCE [LARGE SCALE GENOMIC DNA]</scope>
    <source>
        <strain evidence="2">DK1622</strain>
    </source>
</reference>
<name>Q1CXE8_MYXXD</name>
<proteinExistence type="predicted"/>
<dbReference type="KEGG" id="mxa:MXAN_6808"/>
<dbReference type="Proteomes" id="UP000002402">
    <property type="component" value="Chromosome"/>
</dbReference>
<organism evidence="1 2">
    <name type="scientific">Myxococcus xanthus (strain DK1622)</name>
    <dbReference type="NCBI Taxonomy" id="246197"/>
    <lineage>
        <taxon>Bacteria</taxon>
        <taxon>Pseudomonadati</taxon>
        <taxon>Myxococcota</taxon>
        <taxon>Myxococcia</taxon>
        <taxon>Myxococcales</taxon>
        <taxon>Cystobacterineae</taxon>
        <taxon>Myxococcaceae</taxon>
        <taxon>Myxococcus</taxon>
    </lineage>
</organism>
<accession>Q1CXE8</accession>
<dbReference type="EnsemblBacteria" id="ABF87282">
    <property type="protein sequence ID" value="ABF87282"/>
    <property type="gene ID" value="MXAN_6808"/>
</dbReference>
<dbReference type="Gene3D" id="1.10.10.10">
    <property type="entry name" value="Winged helix-like DNA-binding domain superfamily/Winged helix DNA-binding domain"/>
    <property type="match status" value="1"/>
</dbReference>
<dbReference type="EMBL" id="CP000113">
    <property type="protein sequence ID" value="ABF87282.1"/>
    <property type="molecule type" value="Genomic_DNA"/>
</dbReference>
<dbReference type="eggNOG" id="COG1733">
    <property type="taxonomic scope" value="Bacteria"/>
</dbReference>
<evidence type="ECO:0000313" key="1">
    <source>
        <dbReference type="EMBL" id="ABF87282.1"/>
    </source>
</evidence>
<dbReference type="HOGENOM" id="CLU_111585_2_3_7"/>
<dbReference type="AlphaFoldDB" id="Q1CXE8"/>
<protein>
    <submittedName>
        <fullName evidence="1">Uncharacterized protein</fullName>
    </submittedName>
</protein>
<sequence>MVSRTVTPTVPPCVDSALTALGEERMEPIAMLATWALRRREAVKQAHAAYDAREEPPAPREPR</sequence>
<gene>
    <name evidence="1" type="ordered locus">MXAN_6808</name>
</gene>
<dbReference type="InterPro" id="IPR036388">
    <property type="entry name" value="WH-like_DNA-bd_sf"/>
</dbReference>
<dbReference type="STRING" id="246197.MXAN_6808"/>
<keyword evidence="2" id="KW-1185">Reference proteome</keyword>